<accession>X0T0J6</accession>
<protein>
    <submittedName>
        <fullName evidence="2">Uncharacterized protein</fullName>
    </submittedName>
</protein>
<dbReference type="AlphaFoldDB" id="X0T0J6"/>
<dbReference type="EMBL" id="BARS01005935">
    <property type="protein sequence ID" value="GAF80911.1"/>
    <property type="molecule type" value="Genomic_DNA"/>
</dbReference>
<evidence type="ECO:0000313" key="2">
    <source>
        <dbReference type="EMBL" id="GAF80911.1"/>
    </source>
</evidence>
<keyword evidence="1" id="KW-0812">Transmembrane</keyword>
<organism evidence="2">
    <name type="scientific">marine sediment metagenome</name>
    <dbReference type="NCBI Taxonomy" id="412755"/>
    <lineage>
        <taxon>unclassified sequences</taxon>
        <taxon>metagenomes</taxon>
        <taxon>ecological metagenomes</taxon>
    </lineage>
</organism>
<reference evidence="2" key="1">
    <citation type="journal article" date="2014" name="Front. Microbiol.">
        <title>High frequency of phylogenetically diverse reductive dehalogenase-homologous genes in deep subseafloor sedimentary metagenomes.</title>
        <authorList>
            <person name="Kawai M."/>
            <person name="Futagami T."/>
            <person name="Toyoda A."/>
            <person name="Takaki Y."/>
            <person name="Nishi S."/>
            <person name="Hori S."/>
            <person name="Arai W."/>
            <person name="Tsubouchi T."/>
            <person name="Morono Y."/>
            <person name="Uchiyama I."/>
            <person name="Ito T."/>
            <person name="Fujiyama A."/>
            <person name="Inagaki F."/>
            <person name="Takami H."/>
        </authorList>
    </citation>
    <scope>NUCLEOTIDE SEQUENCE</scope>
    <source>
        <strain evidence="2">Expedition CK06-06</strain>
    </source>
</reference>
<gene>
    <name evidence="2" type="ORF">S01H1_11635</name>
</gene>
<keyword evidence="1" id="KW-1133">Transmembrane helix</keyword>
<evidence type="ECO:0000256" key="1">
    <source>
        <dbReference type="SAM" id="Phobius"/>
    </source>
</evidence>
<sequence>MQSNLYSPSFPNTSWEGGTLSVVAGGGIILGSHLVLGPVGILLSLVALSAGGCTADGGDEKDLGEPPNPPN</sequence>
<feature type="transmembrane region" description="Helical" evidence="1">
    <location>
        <begin position="20"/>
        <end position="48"/>
    </location>
</feature>
<comment type="caution">
    <text evidence="2">The sequence shown here is derived from an EMBL/GenBank/DDBJ whole genome shotgun (WGS) entry which is preliminary data.</text>
</comment>
<name>X0T0J6_9ZZZZ</name>
<proteinExistence type="predicted"/>
<keyword evidence="1" id="KW-0472">Membrane</keyword>